<feature type="domain" description="NapC/NirT cytochrome c N-terminal" evidence="12">
    <location>
        <begin position="5"/>
        <end position="167"/>
    </location>
</feature>
<dbReference type="InterPro" id="IPR005126">
    <property type="entry name" value="NapC/NirT_cyt_c_N"/>
</dbReference>
<evidence type="ECO:0000313" key="13">
    <source>
        <dbReference type="EMBL" id="MBN2964362.1"/>
    </source>
</evidence>
<dbReference type="Pfam" id="PF03264">
    <property type="entry name" value="Cytochrom_NNT"/>
    <property type="match status" value="1"/>
</dbReference>
<evidence type="ECO:0000256" key="7">
    <source>
        <dbReference type="ARBA" id="ARBA00022723"/>
    </source>
</evidence>
<evidence type="ECO:0000256" key="6">
    <source>
        <dbReference type="ARBA" id="ARBA00022692"/>
    </source>
</evidence>
<dbReference type="InterPro" id="IPR036280">
    <property type="entry name" value="Multihaem_cyt_sf"/>
</dbReference>
<evidence type="ECO:0000256" key="3">
    <source>
        <dbReference type="ARBA" id="ARBA00022448"/>
    </source>
</evidence>
<comment type="caution">
    <text evidence="13">The sequence shown here is derived from an EMBL/GenBank/DDBJ whole genome shotgun (WGS) entry which is preliminary data.</text>
</comment>
<evidence type="ECO:0000256" key="4">
    <source>
        <dbReference type="ARBA" id="ARBA00022475"/>
    </source>
</evidence>
<evidence type="ECO:0000256" key="5">
    <source>
        <dbReference type="ARBA" id="ARBA00022617"/>
    </source>
</evidence>
<comment type="subcellular location">
    <subcellularLocation>
        <location evidence="1">Cell membrane</location>
    </subcellularLocation>
</comment>
<dbReference type="InterPro" id="IPR038266">
    <property type="entry name" value="NapC/NirT_cytc_sf"/>
</dbReference>
<keyword evidence="4" id="KW-1003">Cell membrane</keyword>
<comment type="similarity">
    <text evidence="2">Belongs to the NapC/NirT/NrfH family.</text>
</comment>
<gene>
    <name evidence="13" type="ORF">JWV37_06190</name>
</gene>
<keyword evidence="3" id="KW-0813">Transport</keyword>
<organism evidence="13 14">
    <name type="scientific">Sulfurospirillum tamanense</name>
    <dbReference type="NCBI Taxonomy" id="2813362"/>
    <lineage>
        <taxon>Bacteria</taxon>
        <taxon>Pseudomonadati</taxon>
        <taxon>Campylobacterota</taxon>
        <taxon>Epsilonproteobacteria</taxon>
        <taxon>Campylobacterales</taxon>
        <taxon>Sulfurospirillaceae</taxon>
        <taxon>Sulfurospirillum</taxon>
    </lineage>
</organism>
<dbReference type="PANTHER" id="PTHR30333:SF1">
    <property type="entry name" value="CYTOCHROME C-TYPE PROTEIN NAPC"/>
    <property type="match status" value="1"/>
</dbReference>
<dbReference type="Proteomes" id="UP000703590">
    <property type="component" value="Unassembled WGS sequence"/>
</dbReference>
<keyword evidence="10" id="KW-0408">Iron</keyword>
<dbReference type="SUPFAM" id="SSF48695">
    <property type="entry name" value="Multiheme cytochromes"/>
    <property type="match status" value="1"/>
</dbReference>
<proteinExistence type="inferred from homology"/>
<dbReference type="RefSeq" id="WP_205458914.1">
    <property type="nucleotide sequence ID" value="NZ_JAFHKK010000011.1"/>
</dbReference>
<evidence type="ECO:0000256" key="10">
    <source>
        <dbReference type="ARBA" id="ARBA00023004"/>
    </source>
</evidence>
<dbReference type="Gene3D" id="1.10.3820.10">
    <property type="entry name" value="Di-heme elbow motif domain"/>
    <property type="match status" value="1"/>
</dbReference>
<evidence type="ECO:0000256" key="1">
    <source>
        <dbReference type="ARBA" id="ARBA00004236"/>
    </source>
</evidence>
<evidence type="ECO:0000313" key="14">
    <source>
        <dbReference type="Proteomes" id="UP000703590"/>
    </source>
</evidence>
<dbReference type="InterPro" id="IPR051174">
    <property type="entry name" value="Cytochrome_c-type_ET"/>
</dbReference>
<accession>A0ABS2WRQ9</accession>
<name>A0ABS2WRQ9_9BACT</name>
<keyword evidence="5" id="KW-0349">Heme</keyword>
<reference evidence="13 14" key="3">
    <citation type="submission" date="2021-02" db="EMBL/GenBank/DDBJ databases">
        <authorList>
            <person name="Merkel A.Y."/>
        </authorList>
    </citation>
    <scope>NUCLEOTIDE SEQUENCE [LARGE SCALE GENOMIC DNA]</scope>
    <source>
        <strain evidence="13 14">T05b</strain>
    </source>
</reference>
<evidence type="ECO:0000259" key="12">
    <source>
        <dbReference type="Pfam" id="PF03264"/>
    </source>
</evidence>
<reference evidence="13 14" key="2">
    <citation type="submission" date="2021-02" db="EMBL/GenBank/DDBJ databases">
        <title>Sulfurospirillum tamanensis sp. nov.</title>
        <authorList>
            <person name="Frolova A."/>
            <person name="Merkel A."/>
            <person name="Slobodkin A."/>
        </authorList>
    </citation>
    <scope>NUCLEOTIDE SEQUENCE [LARGE SCALE GENOMIC DNA]</scope>
    <source>
        <strain evidence="13 14">T05b</strain>
    </source>
</reference>
<protein>
    <submittedName>
        <fullName evidence="13">NapC/NirT family cytochrome c</fullName>
    </submittedName>
</protein>
<keyword evidence="11" id="KW-0472">Membrane</keyword>
<reference evidence="14" key="1">
    <citation type="submission" date="2021-02" db="EMBL/GenBank/DDBJ databases">
        <title>Sulfurospirillum tamanensis sp. nov.</title>
        <authorList>
            <person name="Merkel A.Y."/>
        </authorList>
    </citation>
    <scope>NUCLEOTIDE SEQUENCE [LARGE SCALE GENOMIC DNA]</scope>
    <source>
        <strain evidence="14">T05b</strain>
    </source>
</reference>
<keyword evidence="9" id="KW-1133">Transmembrane helix</keyword>
<dbReference type="PANTHER" id="PTHR30333">
    <property type="entry name" value="CYTOCHROME C-TYPE PROTEIN"/>
    <property type="match status" value="1"/>
</dbReference>
<keyword evidence="8" id="KW-0249">Electron transport</keyword>
<dbReference type="EMBL" id="JAFHKK010000011">
    <property type="protein sequence ID" value="MBN2964362.1"/>
    <property type="molecule type" value="Genomic_DNA"/>
</dbReference>
<evidence type="ECO:0000256" key="2">
    <source>
        <dbReference type="ARBA" id="ARBA00007395"/>
    </source>
</evidence>
<keyword evidence="6" id="KW-0812">Transmembrane</keyword>
<evidence type="ECO:0000256" key="8">
    <source>
        <dbReference type="ARBA" id="ARBA00022982"/>
    </source>
</evidence>
<keyword evidence="7" id="KW-0479">Metal-binding</keyword>
<evidence type="ECO:0000256" key="11">
    <source>
        <dbReference type="ARBA" id="ARBA00023136"/>
    </source>
</evidence>
<sequence>MKKRILIAAGAIGVFLGLFGSWVTYEGLHRTSDDKFCIVCHEMAPMVSAYHTDPHGGQGESGFKASCVSCHMPHDNVFNYIYTKAKNGVVEGAIHFFGDVDAIDWHANRKNRDKFVYDDGCISCHSNYKTNAFISPKGQQMHTHYDALLGTDKQIGCASCHVEVGHMGLRTVLNYYKPEYEYYEGKFDAEKEAVEKGLIEAFKKGE</sequence>
<keyword evidence="14" id="KW-1185">Reference proteome</keyword>
<evidence type="ECO:0000256" key="9">
    <source>
        <dbReference type="ARBA" id="ARBA00022989"/>
    </source>
</evidence>